<dbReference type="Proteomes" id="UP001529510">
    <property type="component" value="Unassembled WGS sequence"/>
</dbReference>
<proteinExistence type="predicted"/>
<feature type="non-terminal residue" evidence="1">
    <location>
        <position position="1"/>
    </location>
</feature>
<comment type="caution">
    <text evidence="1">The sequence shown here is derived from an EMBL/GenBank/DDBJ whole genome shotgun (WGS) entry which is preliminary data.</text>
</comment>
<dbReference type="AlphaFoldDB" id="A0ABD0QVE6"/>
<reference evidence="1 2" key="1">
    <citation type="submission" date="2024-05" db="EMBL/GenBank/DDBJ databases">
        <title>Genome sequencing and assembly of Indian major carp, Cirrhinus mrigala (Hamilton, 1822).</title>
        <authorList>
            <person name="Mohindra V."/>
            <person name="Chowdhury L.M."/>
            <person name="Lal K."/>
            <person name="Jena J.K."/>
        </authorList>
    </citation>
    <scope>NUCLEOTIDE SEQUENCE [LARGE SCALE GENOMIC DNA]</scope>
    <source>
        <strain evidence="1">CM1030</strain>
        <tissue evidence="1">Blood</tissue>
    </source>
</reference>
<organism evidence="1 2">
    <name type="scientific">Cirrhinus mrigala</name>
    <name type="common">Mrigala</name>
    <dbReference type="NCBI Taxonomy" id="683832"/>
    <lineage>
        <taxon>Eukaryota</taxon>
        <taxon>Metazoa</taxon>
        <taxon>Chordata</taxon>
        <taxon>Craniata</taxon>
        <taxon>Vertebrata</taxon>
        <taxon>Euteleostomi</taxon>
        <taxon>Actinopterygii</taxon>
        <taxon>Neopterygii</taxon>
        <taxon>Teleostei</taxon>
        <taxon>Ostariophysi</taxon>
        <taxon>Cypriniformes</taxon>
        <taxon>Cyprinidae</taxon>
        <taxon>Labeoninae</taxon>
        <taxon>Labeonini</taxon>
        <taxon>Cirrhinus</taxon>
    </lineage>
</organism>
<evidence type="ECO:0000313" key="1">
    <source>
        <dbReference type="EMBL" id="KAL0189730.1"/>
    </source>
</evidence>
<sequence length="107" mass="11543">YYAEYYQQYQQLQQYPQYQYAYPSPNPLAAVSALPTLSGVPAQPVLPAAPVPAAAAIAMATPRVSPSSAAPNSPYTPLKHPSDSVLHVLSASPFLVYVHDVCVRAWV</sequence>
<evidence type="ECO:0000313" key="2">
    <source>
        <dbReference type="Proteomes" id="UP001529510"/>
    </source>
</evidence>
<accession>A0ABD0QVE6</accession>
<dbReference type="EMBL" id="JAMKFB020000007">
    <property type="protein sequence ID" value="KAL0189730.1"/>
    <property type="molecule type" value="Genomic_DNA"/>
</dbReference>
<keyword evidence="2" id="KW-1185">Reference proteome</keyword>
<name>A0ABD0QVE6_CIRMR</name>
<protein>
    <submittedName>
        <fullName evidence="1">Uncharacterized protein</fullName>
    </submittedName>
</protein>
<gene>
    <name evidence="1" type="ORF">M9458_016829</name>
</gene>